<evidence type="ECO:0000256" key="1">
    <source>
        <dbReference type="SAM" id="MobiDB-lite"/>
    </source>
</evidence>
<evidence type="ECO:0000313" key="3">
    <source>
        <dbReference type="Proteomes" id="UP001157418"/>
    </source>
</evidence>
<organism evidence="2 3">
    <name type="scientific">Lactuca virosa</name>
    <dbReference type="NCBI Taxonomy" id="75947"/>
    <lineage>
        <taxon>Eukaryota</taxon>
        <taxon>Viridiplantae</taxon>
        <taxon>Streptophyta</taxon>
        <taxon>Embryophyta</taxon>
        <taxon>Tracheophyta</taxon>
        <taxon>Spermatophyta</taxon>
        <taxon>Magnoliopsida</taxon>
        <taxon>eudicotyledons</taxon>
        <taxon>Gunneridae</taxon>
        <taxon>Pentapetalae</taxon>
        <taxon>asterids</taxon>
        <taxon>campanulids</taxon>
        <taxon>Asterales</taxon>
        <taxon>Asteraceae</taxon>
        <taxon>Cichorioideae</taxon>
        <taxon>Cichorieae</taxon>
        <taxon>Lactucinae</taxon>
        <taxon>Lactuca</taxon>
    </lineage>
</organism>
<dbReference type="Pfam" id="PF14223">
    <property type="entry name" value="Retrotran_gag_2"/>
    <property type="match status" value="1"/>
</dbReference>
<dbReference type="InterPro" id="IPR036770">
    <property type="entry name" value="Ankyrin_rpt-contain_sf"/>
</dbReference>
<feature type="region of interest" description="Disordered" evidence="1">
    <location>
        <begin position="1"/>
        <end position="29"/>
    </location>
</feature>
<evidence type="ECO:0000313" key="2">
    <source>
        <dbReference type="EMBL" id="CAH1440966.1"/>
    </source>
</evidence>
<comment type="caution">
    <text evidence="2">The sequence shown here is derived from an EMBL/GenBank/DDBJ whole genome shotgun (WGS) entry which is preliminary data.</text>
</comment>
<dbReference type="EMBL" id="CAKMRJ010005412">
    <property type="protein sequence ID" value="CAH1440966.1"/>
    <property type="molecule type" value="Genomic_DNA"/>
</dbReference>
<dbReference type="AlphaFoldDB" id="A0AAU9NSP1"/>
<reference evidence="2 3" key="1">
    <citation type="submission" date="2022-01" db="EMBL/GenBank/DDBJ databases">
        <authorList>
            <person name="Xiong W."/>
            <person name="Schranz E."/>
        </authorList>
    </citation>
    <scope>NUCLEOTIDE SEQUENCE [LARGE SCALE GENOMIC DNA]</scope>
</reference>
<sequence length="495" mass="56151">MSGVKYCSPSSTSSPPRKKRGRVDQGSPVEYPYPSDVNVANFAFIKLSGKSNYSQWLEDMECLLKTNDMYGFVDGKLKHPVQNIDGSSKKLEDRTASDWSWKRSDALVKAWIFGSLCEDVMDIVIGLSTANDVWTKLKTTYSTPPAAPMINPNQAKYLPLYRATLDGDWKKAQHFFIVDRDALMCKLNDDNESPLHVAIGTCQNIHFVEKLLEVITPASLPTLLTIRESNPLHHAAFVGNTRAAEMLVKKNQHLLFLPDKKKYLPILRAIMGSHAETFLYLLDVTRCHISLSQEEGCHNPFEGVNGCTLLTRVITAGLWEAAFGLIKDYPKMATENNGKVAPLKFIAEKFKGYFNGKSYNFYQRFVYSHVPIENCGLIEGREFTDIENQETHKREDVAKHMLSCFHPVIERIYRNFWQVSLQHDVNREQDVVGGCIEGLVEALPEILDVRIRFASSSLISSYISNVVCFFFKNLKSFVDFELIIAMPSFFFPDLP</sequence>
<name>A0AAU9NSP1_9ASTR</name>
<dbReference type="PANTHER" id="PTHR47303:SF1">
    <property type="entry name" value="NF-KAPPA-B INHIBITOR BETA"/>
    <property type="match status" value="1"/>
</dbReference>
<keyword evidence="3" id="KW-1185">Reference proteome</keyword>
<proteinExistence type="predicted"/>
<dbReference type="SUPFAM" id="SSF48403">
    <property type="entry name" value="Ankyrin repeat"/>
    <property type="match status" value="1"/>
</dbReference>
<gene>
    <name evidence="2" type="ORF">LVIROSA_LOCUS27069</name>
</gene>
<dbReference type="PANTHER" id="PTHR47303">
    <property type="match status" value="1"/>
</dbReference>
<accession>A0AAU9NSP1</accession>
<dbReference type="Proteomes" id="UP001157418">
    <property type="component" value="Unassembled WGS sequence"/>
</dbReference>
<dbReference type="Gene3D" id="1.25.40.20">
    <property type="entry name" value="Ankyrin repeat-containing domain"/>
    <property type="match status" value="1"/>
</dbReference>
<protein>
    <submittedName>
        <fullName evidence="2">Uncharacterized protein</fullName>
    </submittedName>
</protein>